<evidence type="ECO:0000256" key="2">
    <source>
        <dbReference type="ARBA" id="ARBA00022490"/>
    </source>
</evidence>
<keyword evidence="2" id="KW-0963">Cytoplasm</keyword>
<feature type="coiled-coil region" evidence="7">
    <location>
        <begin position="39"/>
        <end position="73"/>
    </location>
</feature>
<dbReference type="NCBIfam" id="NF010725">
    <property type="entry name" value="PRK14127.1"/>
    <property type="match status" value="1"/>
</dbReference>
<dbReference type="Proteomes" id="UP000784700">
    <property type="component" value="Unassembled WGS sequence"/>
</dbReference>
<evidence type="ECO:0000313" key="9">
    <source>
        <dbReference type="Proteomes" id="UP000784700"/>
    </source>
</evidence>
<dbReference type="PANTHER" id="PTHR35794">
    <property type="entry name" value="CELL DIVISION PROTEIN DIVIVA"/>
    <property type="match status" value="1"/>
</dbReference>
<accession>A0A9Q8IN30</accession>
<dbReference type="InterPro" id="IPR007793">
    <property type="entry name" value="DivIVA_fam"/>
</dbReference>
<dbReference type="AlphaFoldDB" id="A0A9Q8IN30"/>
<dbReference type="PANTHER" id="PTHR35794:SF1">
    <property type="entry name" value="CELL CYCLE PROTEIN GPSB"/>
    <property type="match status" value="1"/>
</dbReference>
<dbReference type="PIRSF" id="PIRSF029938">
    <property type="entry name" value="UCP029938"/>
    <property type="match status" value="1"/>
</dbReference>
<evidence type="ECO:0000256" key="3">
    <source>
        <dbReference type="ARBA" id="ARBA00022618"/>
    </source>
</evidence>
<dbReference type="EMBL" id="QUBG01000002">
    <property type="protein sequence ID" value="TPR45038.1"/>
    <property type="molecule type" value="Genomic_DNA"/>
</dbReference>
<dbReference type="GO" id="GO:0005737">
    <property type="term" value="C:cytoplasm"/>
    <property type="evidence" value="ECO:0007669"/>
    <property type="project" value="UniProtKB-SubCell"/>
</dbReference>
<dbReference type="InterPro" id="IPR019933">
    <property type="entry name" value="DivIVA_domain"/>
</dbReference>
<reference evidence="8" key="1">
    <citation type="submission" date="2018-08" db="EMBL/GenBank/DDBJ databases">
        <title>Comparative genomics of wild bee and flower associated Lactobacillus reveals potential adaptation to the bee host.</title>
        <authorList>
            <person name="Vuong H.Q."/>
            <person name="Mcfrederick Q.S."/>
        </authorList>
    </citation>
    <scope>NUCLEOTIDE SEQUENCE</scope>
    <source>
        <strain evidence="8">HV_63</strain>
    </source>
</reference>
<evidence type="ECO:0000256" key="1">
    <source>
        <dbReference type="ARBA" id="ARBA00004496"/>
    </source>
</evidence>
<keyword evidence="5 7" id="KW-0175">Coiled coil</keyword>
<evidence type="ECO:0000256" key="7">
    <source>
        <dbReference type="SAM" id="Coils"/>
    </source>
</evidence>
<comment type="caution">
    <text evidence="8">The sequence shown here is derived from an EMBL/GenBank/DDBJ whole genome shotgun (WGS) entry which is preliminary data.</text>
</comment>
<sequence length="117" mass="13672">MNNIQYTTKDILQKEFKQKMRGYDPNDVDTFLDSVIKDYQSFDKNFSDLKEENEKLKAEIKDLEGQINNQNSYQFNQRSAEFAANNPQPSNHEQVNSVEADLLKRVSNLEMRVFGSN</sequence>
<dbReference type="InterPro" id="IPR011229">
    <property type="entry name" value="Cell_cycle_GpsB"/>
</dbReference>
<name>A0A9Q8IN30_9LACO</name>
<comment type="subcellular location">
    <subcellularLocation>
        <location evidence="1">Cytoplasm</location>
    </subcellularLocation>
</comment>
<dbReference type="GeneID" id="58108003"/>
<dbReference type="GO" id="GO:0008360">
    <property type="term" value="P:regulation of cell shape"/>
    <property type="evidence" value="ECO:0007669"/>
    <property type="project" value="UniProtKB-KW"/>
</dbReference>
<proteinExistence type="predicted"/>
<dbReference type="Gene3D" id="6.10.250.660">
    <property type="match status" value="1"/>
</dbReference>
<keyword evidence="3 8" id="KW-0132">Cell division</keyword>
<organism evidence="8 9">
    <name type="scientific">Apilactobacillus micheneri</name>
    <dbReference type="NCBI Taxonomy" id="1899430"/>
    <lineage>
        <taxon>Bacteria</taxon>
        <taxon>Bacillati</taxon>
        <taxon>Bacillota</taxon>
        <taxon>Bacilli</taxon>
        <taxon>Lactobacillales</taxon>
        <taxon>Lactobacillaceae</taxon>
        <taxon>Apilactobacillus</taxon>
    </lineage>
</organism>
<gene>
    <name evidence="8" type="primary">gpsB</name>
    <name evidence="8" type="ORF">DY130_02270</name>
</gene>
<protein>
    <submittedName>
        <fullName evidence="8">Cell division regulator GpsB</fullName>
    </submittedName>
</protein>
<evidence type="ECO:0000256" key="5">
    <source>
        <dbReference type="ARBA" id="ARBA00023054"/>
    </source>
</evidence>
<evidence type="ECO:0000313" key="8">
    <source>
        <dbReference type="EMBL" id="TPR45038.1"/>
    </source>
</evidence>
<dbReference type="NCBIfam" id="TIGR03544">
    <property type="entry name" value="DivI1A_domain"/>
    <property type="match status" value="1"/>
</dbReference>
<dbReference type="GO" id="GO:0051301">
    <property type="term" value="P:cell division"/>
    <property type="evidence" value="ECO:0007669"/>
    <property type="project" value="UniProtKB-KW"/>
</dbReference>
<keyword evidence="4" id="KW-0133">Cell shape</keyword>
<dbReference type="RefSeq" id="WP_140923986.1">
    <property type="nucleotide sequence ID" value="NZ_QUBF01000002.1"/>
</dbReference>
<keyword evidence="6" id="KW-0131">Cell cycle</keyword>
<dbReference type="Pfam" id="PF05103">
    <property type="entry name" value="DivIVA"/>
    <property type="match status" value="1"/>
</dbReference>
<evidence type="ECO:0000256" key="6">
    <source>
        <dbReference type="ARBA" id="ARBA00023306"/>
    </source>
</evidence>
<evidence type="ECO:0000256" key="4">
    <source>
        <dbReference type="ARBA" id="ARBA00022960"/>
    </source>
</evidence>